<evidence type="ECO:0000313" key="2">
    <source>
        <dbReference type="EMBL" id="KAF2657236.1"/>
    </source>
</evidence>
<dbReference type="OrthoDB" id="5326588at2759"/>
<reference evidence="2" key="1">
    <citation type="journal article" date="2020" name="Stud. Mycol.">
        <title>101 Dothideomycetes genomes: a test case for predicting lifestyles and emergence of pathogens.</title>
        <authorList>
            <person name="Haridas S."/>
            <person name="Albert R."/>
            <person name="Binder M."/>
            <person name="Bloem J."/>
            <person name="Labutti K."/>
            <person name="Salamov A."/>
            <person name="Andreopoulos B."/>
            <person name="Baker S."/>
            <person name="Barry K."/>
            <person name="Bills G."/>
            <person name="Bluhm B."/>
            <person name="Cannon C."/>
            <person name="Castanera R."/>
            <person name="Culley D."/>
            <person name="Daum C."/>
            <person name="Ezra D."/>
            <person name="Gonzalez J."/>
            <person name="Henrissat B."/>
            <person name="Kuo A."/>
            <person name="Liang C."/>
            <person name="Lipzen A."/>
            <person name="Lutzoni F."/>
            <person name="Magnuson J."/>
            <person name="Mondo S."/>
            <person name="Nolan M."/>
            <person name="Ohm R."/>
            <person name="Pangilinan J."/>
            <person name="Park H.-J."/>
            <person name="Ramirez L."/>
            <person name="Alfaro M."/>
            <person name="Sun H."/>
            <person name="Tritt A."/>
            <person name="Yoshinaga Y."/>
            <person name="Zwiers L.-H."/>
            <person name="Turgeon B."/>
            <person name="Goodwin S."/>
            <person name="Spatafora J."/>
            <person name="Crous P."/>
            <person name="Grigoriev I."/>
        </authorList>
    </citation>
    <scope>NUCLEOTIDE SEQUENCE</scope>
    <source>
        <strain evidence="2">CBS 122681</strain>
    </source>
</reference>
<dbReference type="AlphaFoldDB" id="A0A6A6TBP0"/>
<feature type="region of interest" description="Disordered" evidence="1">
    <location>
        <begin position="125"/>
        <end position="176"/>
    </location>
</feature>
<feature type="compositionally biased region" description="Acidic residues" evidence="1">
    <location>
        <begin position="144"/>
        <end position="153"/>
    </location>
</feature>
<feature type="compositionally biased region" description="Basic and acidic residues" evidence="1">
    <location>
        <begin position="154"/>
        <end position="163"/>
    </location>
</feature>
<evidence type="ECO:0000256" key="1">
    <source>
        <dbReference type="SAM" id="MobiDB-lite"/>
    </source>
</evidence>
<organism evidence="2 3">
    <name type="scientific">Lophiostoma macrostomum CBS 122681</name>
    <dbReference type="NCBI Taxonomy" id="1314788"/>
    <lineage>
        <taxon>Eukaryota</taxon>
        <taxon>Fungi</taxon>
        <taxon>Dikarya</taxon>
        <taxon>Ascomycota</taxon>
        <taxon>Pezizomycotina</taxon>
        <taxon>Dothideomycetes</taxon>
        <taxon>Pleosporomycetidae</taxon>
        <taxon>Pleosporales</taxon>
        <taxon>Lophiostomataceae</taxon>
        <taxon>Lophiostoma</taxon>
    </lineage>
</organism>
<evidence type="ECO:0000313" key="3">
    <source>
        <dbReference type="Proteomes" id="UP000799324"/>
    </source>
</evidence>
<proteinExistence type="predicted"/>
<name>A0A6A6TBP0_9PLEO</name>
<gene>
    <name evidence="2" type="ORF">K491DRAFT_756974</name>
</gene>
<dbReference type="Proteomes" id="UP000799324">
    <property type="component" value="Unassembled WGS sequence"/>
</dbReference>
<accession>A0A6A6TBP0</accession>
<sequence>MARAIRARELKDMFTPAREILKTIHKDPETGRCTTVKPGDGLQSVWDFICSGGARATFSSNITGETKEGMSETYMYTEADELEDAVLFPEEGTGEEKDNLFREKLNMVDQFERKPMLDVRRFAADADTDEELSSDEGSASLASDDGDEAWDTESSDHSDEKGPAEPSWENNYEYTLGDPKDAEKAIDVLTKQFSLESLGGMAGSRGYSREPYRFDGDIAMFKWSWHMADLQPGARSRYLEWQLMVSKLDDYVMTKLTPGPFELCAFMQMADHLSEERRIVKDAFEAYAAIALFFESEAFLNSEHGQIFKEKMFSDVSIFDQAERAKHVPDRRTHLSNKTMPRKFWREFEQFLRDHGLSPGDPDIVEEVFPPDWRKAIRPVVVKLFRDGIITPSYTDNAAGMAVAAVEEGRDRDMYIDIRQGSSLEGIVSHLEDPRQFDRSYLLFQARGFNHDYPNARFAVLRVWSAPHFYPLMLGLERCPMTSFIDDRGRAWEFRFIPKDMPYSEWSIHQQLSLRIAPYEHIFGDQVILARDLFLVMGRDESDLRRLSEGVTWAVQTKPWRVEIDFWRSFVNVDVQFLQDLHEKWLE</sequence>
<protein>
    <submittedName>
        <fullName evidence="2">Uncharacterized protein</fullName>
    </submittedName>
</protein>
<dbReference type="EMBL" id="MU004327">
    <property type="protein sequence ID" value="KAF2657236.1"/>
    <property type="molecule type" value="Genomic_DNA"/>
</dbReference>
<keyword evidence="3" id="KW-1185">Reference proteome</keyword>